<feature type="active site" description="Nucleophile" evidence="5">
    <location>
        <position position="39"/>
    </location>
</feature>
<dbReference type="RefSeq" id="WP_074951579.1">
    <property type="nucleotide sequence ID" value="NZ_FPBV01000007.1"/>
</dbReference>
<dbReference type="Pfam" id="PF01509">
    <property type="entry name" value="TruB_N"/>
    <property type="match status" value="1"/>
</dbReference>
<dbReference type="SUPFAM" id="SSF55120">
    <property type="entry name" value="Pseudouridine synthase"/>
    <property type="match status" value="1"/>
</dbReference>
<organism evidence="8 9">
    <name type="scientific">Alicyclobacillus macrosporangiidus</name>
    <dbReference type="NCBI Taxonomy" id="392015"/>
    <lineage>
        <taxon>Bacteria</taxon>
        <taxon>Bacillati</taxon>
        <taxon>Bacillota</taxon>
        <taxon>Bacilli</taxon>
        <taxon>Bacillales</taxon>
        <taxon>Alicyclobacillaceae</taxon>
        <taxon>Alicyclobacillus</taxon>
    </lineage>
</organism>
<feature type="domain" description="tRNA pseudouridylate synthase B C-terminal" evidence="7">
    <location>
        <begin position="176"/>
        <end position="212"/>
    </location>
</feature>
<dbReference type="EC" id="5.4.99.25" evidence="5"/>
<dbReference type="InterPro" id="IPR014780">
    <property type="entry name" value="tRNA_psdUridine_synth_TruB"/>
</dbReference>
<dbReference type="GO" id="GO:0160148">
    <property type="term" value="F:tRNA pseudouridine(55) synthase activity"/>
    <property type="evidence" value="ECO:0007669"/>
    <property type="project" value="UniProtKB-EC"/>
</dbReference>
<dbReference type="InterPro" id="IPR020103">
    <property type="entry name" value="PsdUridine_synth_cat_dom_sf"/>
</dbReference>
<evidence type="ECO:0000256" key="5">
    <source>
        <dbReference type="HAMAP-Rule" id="MF_01080"/>
    </source>
</evidence>
<dbReference type="Gene3D" id="3.30.2350.10">
    <property type="entry name" value="Pseudouridine synthase"/>
    <property type="match status" value="1"/>
</dbReference>
<proteinExistence type="inferred from homology"/>
<evidence type="ECO:0000313" key="8">
    <source>
        <dbReference type="EMBL" id="SFU75763.1"/>
    </source>
</evidence>
<dbReference type="GO" id="GO:0003723">
    <property type="term" value="F:RNA binding"/>
    <property type="evidence" value="ECO:0007669"/>
    <property type="project" value="InterPro"/>
</dbReference>
<name>A0A1I7IS85_9BACL</name>
<evidence type="ECO:0000256" key="2">
    <source>
        <dbReference type="ARBA" id="ARBA00005642"/>
    </source>
</evidence>
<dbReference type="GO" id="GO:0031119">
    <property type="term" value="P:tRNA pseudouridine synthesis"/>
    <property type="evidence" value="ECO:0007669"/>
    <property type="project" value="UniProtKB-UniRule"/>
</dbReference>
<evidence type="ECO:0000256" key="3">
    <source>
        <dbReference type="ARBA" id="ARBA00022694"/>
    </source>
</evidence>
<keyword evidence="4 5" id="KW-0413">Isomerase</keyword>
<reference evidence="9" key="1">
    <citation type="submission" date="2016-10" db="EMBL/GenBank/DDBJ databases">
        <authorList>
            <person name="Varghese N."/>
        </authorList>
    </citation>
    <scope>NUCLEOTIDE SEQUENCE [LARGE SCALE GENOMIC DNA]</scope>
    <source>
        <strain evidence="9">DSM 17980</strain>
    </source>
</reference>
<comment type="catalytic activity">
    <reaction evidence="1 5">
        <text>uridine(55) in tRNA = pseudouridine(55) in tRNA</text>
        <dbReference type="Rhea" id="RHEA:42532"/>
        <dbReference type="Rhea" id="RHEA-COMP:10101"/>
        <dbReference type="Rhea" id="RHEA-COMP:10102"/>
        <dbReference type="ChEBI" id="CHEBI:65314"/>
        <dbReference type="ChEBI" id="CHEBI:65315"/>
        <dbReference type="EC" id="5.4.99.25"/>
    </reaction>
</comment>
<dbReference type="GO" id="GO:1990481">
    <property type="term" value="P:mRNA pseudouridine synthesis"/>
    <property type="evidence" value="ECO:0007669"/>
    <property type="project" value="TreeGrafter"/>
</dbReference>
<accession>A0A1I7IS85</accession>
<feature type="domain" description="Pseudouridine synthase II N-terminal" evidence="6">
    <location>
        <begin position="24"/>
        <end position="175"/>
    </location>
</feature>
<dbReference type="CDD" id="cd02573">
    <property type="entry name" value="PseudoU_synth_EcTruB"/>
    <property type="match status" value="1"/>
</dbReference>
<dbReference type="NCBIfam" id="TIGR00431">
    <property type="entry name" value="TruB"/>
    <property type="match status" value="1"/>
</dbReference>
<sequence>MPSGVLVLDKPAGLTSHDVVDGVRKVLGTRRVGHAGTLDPDVTGVLVICVGEATRLLEFAAAEEKQYEGVIAFGRATDTDDATGRVVAEADASRLDEAVVREAATALVGDVEQAVPLYAAVRVGGKRLYEYARSGEPVEPPVRRVRIEELAVLWFRPGAIAEAGFRVRCSKGTYVRALCRDWGRLAGVPAHMRSLRRTASGHFQIGEAVDFDHWRQSPDPAAYLLPPAEALRGWPRIAVTEEEAAKLAQGQRVVSGIRVPGGSLAACVTTGGELVAVVQAEGPPGAQRLRPKKVFWKKER</sequence>
<keyword evidence="9" id="KW-1185">Reference proteome</keyword>
<dbReference type="EMBL" id="FPBV01000007">
    <property type="protein sequence ID" value="SFU75763.1"/>
    <property type="molecule type" value="Genomic_DNA"/>
</dbReference>
<protein>
    <recommendedName>
        <fullName evidence="5">tRNA pseudouridine synthase B</fullName>
        <ecNumber evidence="5">5.4.99.25</ecNumber>
    </recommendedName>
    <alternativeName>
        <fullName evidence="5">tRNA pseudouridine(55) synthase</fullName>
        <shortName evidence="5">Psi55 synthase</shortName>
    </alternativeName>
    <alternativeName>
        <fullName evidence="5">tRNA pseudouridylate synthase</fullName>
    </alternativeName>
    <alternativeName>
        <fullName evidence="5">tRNA-uridine isomerase</fullName>
    </alternativeName>
</protein>
<evidence type="ECO:0000259" key="6">
    <source>
        <dbReference type="Pfam" id="PF01509"/>
    </source>
</evidence>
<evidence type="ECO:0000259" key="7">
    <source>
        <dbReference type="Pfam" id="PF16198"/>
    </source>
</evidence>
<gene>
    <name evidence="5" type="primary">truB</name>
    <name evidence="8" type="ORF">SAMN05421543_10779</name>
</gene>
<evidence type="ECO:0000256" key="4">
    <source>
        <dbReference type="ARBA" id="ARBA00023235"/>
    </source>
</evidence>
<keyword evidence="3 5" id="KW-0819">tRNA processing</keyword>
<dbReference type="eggNOG" id="COG0130">
    <property type="taxonomic scope" value="Bacteria"/>
</dbReference>
<dbReference type="Proteomes" id="UP000183508">
    <property type="component" value="Unassembled WGS sequence"/>
</dbReference>
<dbReference type="Pfam" id="PF16198">
    <property type="entry name" value="TruB_C_2"/>
    <property type="match status" value="1"/>
</dbReference>
<dbReference type="InterPro" id="IPR002501">
    <property type="entry name" value="PsdUridine_synth_N"/>
</dbReference>
<comment type="function">
    <text evidence="5">Responsible for synthesis of pseudouridine from uracil-55 in the psi GC loop of transfer RNAs.</text>
</comment>
<evidence type="ECO:0000256" key="1">
    <source>
        <dbReference type="ARBA" id="ARBA00000385"/>
    </source>
</evidence>
<comment type="similarity">
    <text evidence="2 5">Belongs to the pseudouridine synthase TruB family. Type 1 subfamily.</text>
</comment>
<dbReference type="PANTHER" id="PTHR13767:SF2">
    <property type="entry name" value="PSEUDOURIDYLATE SYNTHASE TRUB1"/>
    <property type="match status" value="1"/>
</dbReference>
<dbReference type="PANTHER" id="PTHR13767">
    <property type="entry name" value="TRNA-PSEUDOURIDINE SYNTHASE"/>
    <property type="match status" value="1"/>
</dbReference>
<dbReference type="HAMAP" id="MF_01080">
    <property type="entry name" value="TruB_bact"/>
    <property type="match status" value="1"/>
</dbReference>
<dbReference type="InterPro" id="IPR032819">
    <property type="entry name" value="TruB_C"/>
</dbReference>
<dbReference type="AlphaFoldDB" id="A0A1I7IS85"/>
<dbReference type="STRING" id="392015.SAMN05421543_10779"/>
<evidence type="ECO:0000313" key="9">
    <source>
        <dbReference type="Proteomes" id="UP000183508"/>
    </source>
</evidence>